<keyword evidence="1" id="KW-0285">Flavoprotein</keyword>
<dbReference type="PRINTS" id="PR00420">
    <property type="entry name" value="RNGMNOXGNASE"/>
</dbReference>
<sequence length="453" mass="49371">MGDSAAGSSAPLRIAIIGAGPAGLAAAIALGRLPDVELKVFEQARVLKEIGAGIGINENTWRLLKWYGADKNLDAFFKTRDDSVIDLQHRDGTTGELLSERLQKDSPVGPPYARVERYKLQNALLKEVPDGLIQLNKRLVEIRESDAGLALKFEDGTTSSDIDLLVGADGIRSVVRQHAFPNHKLSYSGKVAYRVIIPQADVARVPDIPPCACFWHTPTTHVYTNPLDEGKFEIATRALESDEDASKASWGQDATPEQVVKHYDEYNPTIRAIVAAPKSWLSFALFGGPRLESVIHNGCMALIGDAAHPLSGAFGAGAAFALEDAYILMTTLGYARSHNKTQTWALEVFDQIRGPHYEKLFHILNTYGNVNKEVFAAEPPLSASDLVRTRLEKNNAAASTGWIYKYDITRVWQERLEAIEAEAEPNAKEKDASVGQALDQVVTGAAKLSLVSA</sequence>
<protein>
    <submittedName>
        <fullName evidence="5">FAD/NADP-binding domain-containing protein</fullName>
    </submittedName>
</protein>
<dbReference type="GO" id="GO:0016491">
    <property type="term" value="F:oxidoreductase activity"/>
    <property type="evidence" value="ECO:0007669"/>
    <property type="project" value="UniProtKB-KW"/>
</dbReference>
<dbReference type="EMBL" id="JH795871">
    <property type="protein sequence ID" value="EJT99011.1"/>
    <property type="molecule type" value="Genomic_DNA"/>
</dbReference>
<accession>M5FZM0</accession>
<dbReference type="OrthoDB" id="417877at2759"/>
<dbReference type="GO" id="GO:0044550">
    <property type="term" value="P:secondary metabolite biosynthetic process"/>
    <property type="evidence" value="ECO:0007669"/>
    <property type="project" value="TreeGrafter"/>
</dbReference>
<evidence type="ECO:0000256" key="2">
    <source>
        <dbReference type="ARBA" id="ARBA00022827"/>
    </source>
</evidence>
<dbReference type="GeneID" id="63685620"/>
<feature type="domain" description="FAD-binding" evidence="4">
    <location>
        <begin position="14"/>
        <end position="357"/>
    </location>
</feature>
<dbReference type="RefSeq" id="XP_040625909.1">
    <property type="nucleotide sequence ID" value="XM_040770558.1"/>
</dbReference>
<proteinExistence type="predicted"/>
<organism evidence="5 6">
    <name type="scientific">Dacryopinax primogenitus (strain DJM 731)</name>
    <name type="common">Brown rot fungus</name>
    <dbReference type="NCBI Taxonomy" id="1858805"/>
    <lineage>
        <taxon>Eukaryota</taxon>
        <taxon>Fungi</taxon>
        <taxon>Dikarya</taxon>
        <taxon>Basidiomycota</taxon>
        <taxon>Agaricomycotina</taxon>
        <taxon>Dacrymycetes</taxon>
        <taxon>Dacrymycetales</taxon>
        <taxon>Dacrymycetaceae</taxon>
        <taxon>Dacryopinax</taxon>
    </lineage>
</organism>
<dbReference type="InterPro" id="IPR036188">
    <property type="entry name" value="FAD/NAD-bd_sf"/>
</dbReference>
<gene>
    <name evidence="5" type="ORF">DACRYDRAFT_118303</name>
</gene>
<dbReference type="InterPro" id="IPR051104">
    <property type="entry name" value="FAD_monoxygenase"/>
</dbReference>
<evidence type="ECO:0000256" key="1">
    <source>
        <dbReference type="ARBA" id="ARBA00022630"/>
    </source>
</evidence>
<dbReference type="SUPFAM" id="SSF54373">
    <property type="entry name" value="FAD-linked reductases, C-terminal domain"/>
    <property type="match status" value="1"/>
</dbReference>
<dbReference type="Gene3D" id="3.50.50.60">
    <property type="entry name" value="FAD/NAD(P)-binding domain"/>
    <property type="match status" value="1"/>
</dbReference>
<dbReference type="OMA" id="RLYTCNL"/>
<evidence type="ECO:0000256" key="3">
    <source>
        <dbReference type="ARBA" id="ARBA00023002"/>
    </source>
</evidence>
<dbReference type="PANTHER" id="PTHR46720">
    <property type="entry name" value="HYDROXYLASE, PUTATIVE (AFU_ORTHOLOGUE AFUA_3G01460)-RELATED"/>
    <property type="match status" value="1"/>
</dbReference>
<dbReference type="InterPro" id="IPR002938">
    <property type="entry name" value="FAD-bd"/>
</dbReference>
<dbReference type="Proteomes" id="UP000030653">
    <property type="component" value="Unassembled WGS sequence"/>
</dbReference>
<name>M5FZM0_DACPD</name>
<dbReference type="Pfam" id="PF01494">
    <property type="entry name" value="FAD_binding_3"/>
    <property type="match status" value="1"/>
</dbReference>
<dbReference type="PANTHER" id="PTHR46720:SF3">
    <property type="entry name" value="FAD-BINDING DOMAIN-CONTAINING PROTEIN-RELATED"/>
    <property type="match status" value="1"/>
</dbReference>
<dbReference type="AlphaFoldDB" id="M5FZM0"/>
<keyword evidence="6" id="KW-1185">Reference proteome</keyword>
<evidence type="ECO:0000259" key="4">
    <source>
        <dbReference type="Pfam" id="PF01494"/>
    </source>
</evidence>
<keyword evidence="3" id="KW-0560">Oxidoreductase</keyword>
<dbReference type="SUPFAM" id="SSF51905">
    <property type="entry name" value="FAD/NAD(P)-binding domain"/>
    <property type="match status" value="1"/>
</dbReference>
<dbReference type="GO" id="GO:0071949">
    <property type="term" value="F:FAD binding"/>
    <property type="evidence" value="ECO:0007669"/>
    <property type="project" value="InterPro"/>
</dbReference>
<reference evidence="5 6" key="1">
    <citation type="journal article" date="2012" name="Science">
        <title>The Paleozoic origin of enzymatic lignin decomposition reconstructed from 31 fungal genomes.</title>
        <authorList>
            <person name="Floudas D."/>
            <person name="Binder M."/>
            <person name="Riley R."/>
            <person name="Barry K."/>
            <person name="Blanchette R.A."/>
            <person name="Henrissat B."/>
            <person name="Martinez A.T."/>
            <person name="Otillar R."/>
            <person name="Spatafora J.W."/>
            <person name="Yadav J.S."/>
            <person name="Aerts A."/>
            <person name="Benoit I."/>
            <person name="Boyd A."/>
            <person name="Carlson A."/>
            <person name="Copeland A."/>
            <person name="Coutinho P.M."/>
            <person name="de Vries R.P."/>
            <person name="Ferreira P."/>
            <person name="Findley K."/>
            <person name="Foster B."/>
            <person name="Gaskell J."/>
            <person name="Glotzer D."/>
            <person name="Gorecki P."/>
            <person name="Heitman J."/>
            <person name="Hesse C."/>
            <person name="Hori C."/>
            <person name="Igarashi K."/>
            <person name="Jurgens J.A."/>
            <person name="Kallen N."/>
            <person name="Kersten P."/>
            <person name="Kohler A."/>
            <person name="Kuees U."/>
            <person name="Kumar T.K.A."/>
            <person name="Kuo A."/>
            <person name="LaButti K."/>
            <person name="Larrondo L.F."/>
            <person name="Lindquist E."/>
            <person name="Ling A."/>
            <person name="Lombard V."/>
            <person name="Lucas S."/>
            <person name="Lundell T."/>
            <person name="Martin R."/>
            <person name="McLaughlin D.J."/>
            <person name="Morgenstern I."/>
            <person name="Morin E."/>
            <person name="Murat C."/>
            <person name="Nagy L.G."/>
            <person name="Nolan M."/>
            <person name="Ohm R.A."/>
            <person name="Patyshakuliyeva A."/>
            <person name="Rokas A."/>
            <person name="Ruiz-Duenas F.J."/>
            <person name="Sabat G."/>
            <person name="Salamov A."/>
            <person name="Samejima M."/>
            <person name="Schmutz J."/>
            <person name="Slot J.C."/>
            <person name="St John F."/>
            <person name="Stenlid J."/>
            <person name="Sun H."/>
            <person name="Sun S."/>
            <person name="Syed K."/>
            <person name="Tsang A."/>
            <person name="Wiebenga A."/>
            <person name="Young D."/>
            <person name="Pisabarro A."/>
            <person name="Eastwood D.C."/>
            <person name="Martin F."/>
            <person name="Cullen D."/>
            <person name="Grigoriev I.V."/>
            <person name="Hibbett D.S."/>
        </authorList>
    </citation>
    <scope>NUCLEOTIDE SEQUENCE [LARGE SCALE GENOMIC DNA]</scope>
    <source>
        <strain evidence="5 6">DJM-731 SS1</strain>
    </source>
</reference>
<keyword evidence="2" id="KW-0274">FAD</keyword>
<evidence type="ECO:0000313" key="6">
    <source>
        <dbReference type="Proteomes" id="UP000030653"/>
    </source>
</evidence>
<dbReference type="STRING" id="1858805.M5FZM0"/>
<evidence type="ECO:0000313" key="5">
    <source>
        <dbReference type="EMBL" id="EJT99011.1"/>
    </source>
</evidence>
<dbReference type="HOGENOM" id="CLU_009665_6_4_1"/>